<proteinExistence type="predicted"/>
<gene>
    <name evidence="2" type="primary">Contig18559.g19722</name>
    <name evidence="2" type="ORF">STYLEM_16979</name>
</gene>
<keyword evidence="3" id="KW-1185">Reference proteome</keyword>
<sequence length="752" mass="90002">MFQLRSIRKRYARQPQQELYSSLGKDIQSSQSVIDYCSLALRILSQRDQMGKPFDLLRFIMFSKSQFNIIEIEISVIQKEMQQNLGLKSLKEKGFRDIISKICAKPVMRYWARNMKAKVFKAIKDNIEYRSYVRELGFKTLIFEQERLSKIGFRAFRNNLILNKREKIMNIKALRFFSRMYKKVGFRGFKIAKTIVQNARSLSFQATMLNSKINERLLRDIIAKWLHIKIESADKASILGQMLQNILFLKRGLQMIAYASDFYKQAEQCMQKRRLMNILKQNVKQRNQMRYFMMISDSSYNQYLKIQVLKSFKTNLHQKKKQQELLDQKLSKIQLKQAFRNIIQFGNMKCLMMRLSEKKQGIQIKYAFQRFFINAKLYGLNDRLIQKIKVRQRFLHWKDICFYDKRIVKLMARAVKHRNRVLKKQYFSRLRLLIHPRLFVKRVFQYIQNKRYLQKGEILISKMRDGIISNRAKVMKQQVGYRHYYFKLATKVLIILRDNQQQKFMQQFKKEKAQRLYVTTLAKKSMYSLYRVAYQGKQKRVLINKAIKDRLSSVLRNTFLKLLEVGIYWATIKSRFGIQQRGGRIYLGLKYGMRWRAKVLIAKYYRSQNQNTQKQIKVENMNKQTTDQVRQQLIRLLNNQATIKPPLPQQRPQIGVNQTQIQQQSLNNTQMLAANKSLSRIKEIESEIVNFKNKKLLLKELEDQFKLMDGNPQLQGLLRQKYNNLRNELVELQPRLDDEYDFGKLIVSKQQQ</sequence>
<dbReference type="AlphaFoldDB" id="A0A078B0N7"/>
<dbReference type="Proteomes" id="UP000039865">
    <property type="component" value="Unassembled WGS sequence"/>
</dbReference>
<evidence type="ECO:0000313" key="3">
    <source>
        <dbReference type="Proteomes" id="UP000039865"/>
    </source>
</evidence>
<evidence type="ECO:0000313" key="2">
    <source>
        <dbReference type="EMBL" id="CDW87866.1"/>
    </source>
</evidence>
<organism evidence="2 3">
    <name type="scientific">Stylonychia lemnae</name>
    <name type="common">Ciliate</name>
    <dbReference type="NCBI Taxonomy" id="5949"/>
    <lineage>
        <taxon>Eukaryota</taxon>
        <taxon>Sar</taxon>
        <taxon>Alveolata</taxon>
        <taxon>Ciliophora</taxon>
        <taxon>Intramacronucleata</taxon>
        <taxon>Spirotrichea</taxon>
        <taxon>Stichotrichia</taxon>
        <taxon>Sporadotrichida</taxon>
        <taxon>Oxytrichidae</taxon>
        <taxon>Stylonychinae</taxon>
        <taxon>Stylonychia</taxon>
    </lineage>
</organism>
<feature type="coiled-coil region" evidence="1">
    <location>
        <begin position="674"/>
        <end position="701"/>
    </location>
</feature>
<protein>
    <submittedName>
        <fullName evidence="2">Uncharacterized protein</fullName>
    </submittedName>
</protein>
<name>A0A078B0N7_STYLE</name>
<keyword evidence="1" id="KW-0175">Coiled coil</keyword>
<dbReference type="EMBL" id="CCKQ01016000">
    <property type="protein sequence ID" value="CDW87866.1"/>
    <property type="molecule type" value="Genomic_DNA"/>
</dbReference>
<dbReference type="InParanoid" id="A0A078B0N7"/>
<reference evidence="2 3" key="1">
    <citation type="submission" date="2014-06" db="EMBL/GenBank/DDBJ databases">
        <authorList>
            <person name="Swart Estienne"/>
        </authorList>
    </citation>
    <scope>NUCLEOTIDE SEQUENCE [LARGE SCALE GENOMIC DNA]</scope>
    <source>
        <strain evidence="2 3">130c</strain>
    </source>
</reference>
<evidence type="ECO:0000256" key="1">
    <source>
        <dbReference type="SAM" id="Coils"/>
    </source>
</evidence>
<accession>A0A078B0N7</accession>